<reference evidence="2 3" key="1">
    <citation type="submission" date="2023-11" db="EMBL/GenBank/DDBJ databases">
        <authorList>
            <person name="Hedman E."/>
            <person name="Englund M."/>
            <person name="Stromberg M."/>
            <person name="Nyberg Akerstrom W."/>
            <person name="Nylinder S."/>
            <person name="Jareborg N."/>
            <person name="Kallberg Y."/>
            <person name="Kronander E."/>
        </authorList>
    </citation>
    <scope>NUCLEOTIDE SEQUENCE [LARGE SCALE GENOMIC DNA]</scope>
</reference>
<dbReference type="Pfam" id="PF23055">
    <property type="entry name" value="DUF7041"/>
    <property type="match status" value="1"/>
</dbReference>
<organism evidence="2 3">
    <name type="scientific">Parnassius mnemosyne</name>
    <name type="common">clouded apollo</name>
    <dbReference type="NCBI Taxonomy" id="213953"/>
    <lineage>
        <taxon>Eukaryota</taxon>
        <taxon>Metazoa</taxon>
        <taxon>Ecdysozoa</taxon>
        <taxon>Arthropoda</taxon>
        <taxon>Hexapoda</taxon>
        <taxon>Insecta</taxon>
        <taxon>Pterygota</taxon>
        <taxon>Neoptera</taxon>
        <taxon>Endopterygota</taxon>
        <taxon>Lepidoptera</taxon>
        <taxon>Glossata</taxon>
        <taxon>Ditrysia</taxon>
        <taxon>Papilionoidea</taxon>
        <taxon>Papilionidae</taxon>
        <taxon>Parnassiinae</taxon>
        <taxon>Parnassini</taxon>
        <taxon>Parnassius</taxon>
        <taxon>Driopa</taxon>
    </lineage>
</organism>
<sequence length="283" mass="32398">MSSNAPVLRAETPTKITIRTKEKKTFTPSDICRIGVRPPPFWPEEPAVWFAQLEGNFLLSGIKDDATKFYYITSTLEQRYAAEVKDIIVSPPDKDKYEKLKTELIKRLSATREKEVKQLLMHEELGDRRPSQFLLHLQHLAGPSVPDDFLKTIWCSRLPHSIQTVIASQTTSDLQALADLADRVHDIVPSTPQVAAAERTQSSVLQTMANQICELTKQVQALSTRVHRPRSLNRNTRRARKTSRSRSDYRKFPTCWYHHKFGNKADRCIKPCDFKPENCQGGR</sequence>
<gene>
    <name evidence="2" type="ORF">PARMNEM_LOCUS21070</name>
</gene>
<dbReference type="PANTHER" id="PTHR33327:SF3">
    <property type="entry name" value="RNA-DIRECTED DNA POLYMERASE"/>
    <property type="match status" value="1"/>
</dbReference>
<evidence type="ECO:0000313" key="2">
    <source>
        <dbReference type="EMBL" id="CAK1602586.1"/>
    </source>
</evidence>
<feature type="domain" description="DUF7041" evidence="1">
    <location>
        <begin position="39"/>
        <end position="120"/>
    </location>
</feature>
<evidence type="ECO:0000259" key="1">
    <source>
        <dbReference type="Pfam" id="PF23055"/>
    </source>
</evidence>
<dbReference type="AlphaFoldDB" id="A0AAV1M4L7"/>
<name>A0AAV1M4L7_9NEOP</name>
<comment type="caution">
    <text evidence="2">The sequence shown here is derived from an EMBL/GenBank/DDBJ whole genome shotgun (WGS) entry which is preliminary data.</text>
</comment>
<protein>
    <recommendedName>
        <fullName evidence="1">DUF7041 domain-containing protein</fullName>
    </recommendedName>
</protein>
<dbReference type="InterPro" id="IPR055469">
    <property type="entry name" value="DUF7041"/>
</dbReference>
<evidence type="ECO:0000313" key="3">
    <source>
        <dbReference type="Proteomes" id="UP001314205"/>
    </source>
</evidence>
<accession>A0AAV1M4L7</accession>
<proteinExistence type="predicted"/>
<dbReference type="PANTHER" id="PTHR33327">
    <property type="entry name" value="ENDONUCLEASE"/>
    <property type="match status" value="1"/>
</dbReference>
<dbReference type="Proteomes" id="UP001314205">
    <property type="component" value="Unassembled WGS sequence"/>
</dbReference>
<keyword evidence="3" id="KW-1185">Reference proteome</keyword>
<dbReference type="EMBL" id="CAVLGL010000137">
    <property type="protein sequence ID" value="CAK1602586.1"/>
    <property type="molecule type" value="Genomic_DNA"/>
</dbReference>